<organism evidence="7 8">
    <name type="scientific">Leptospira wolffii</name>
    <dbReference type="NCBI Taxonomy" id="409998"/>
    <lineage>
        <taxon>Bacteria</taxon>
        <taxon>Pseudomonadati</taxon>
        <taxon>Spirochaetota</taxon>
        <taxon>Spirochaetia</taxon>
        <taxon>Leptospirales</taxon>
        <taxon>Leptospiraceae</taxon>
        <taxon>Leptospira</taxon>
    </lineage>
</organism>
<dbReference type="PANTHER" id="PTHR43133">
    <property type="entry name" value="RNA POLYMERASE ECF-TYPE SIGMA FACTO"/>
    <property type="match status" value="1"/>
</dbReference>
<sequence length="182" mass="21490">MTEADLIHAIESSKRTVLKSIQRHLMPEMASLAEDIAQDTYLRYYLTFQSKPPLGIQDLNRWLYVAARNECRRAVRKWNREGRAYSRFQTEFTSSGKEETEKELYEEPERDRKEWLQEQINLLPSPYKETMILRLSGDKVDSIAKKLNISEGTVKSRISRAKEWLSRFTNMNRKNQEGRNEG</sequence>
<reference evidence="7 8" key="1">
    <citation type="submission" date="2017-07" db="EMBL/GenBank/DDBJ databases">
        <title>Leptospira spp. isolated from tropical soils.</title>
        <authorList>
            <person name="Thibeaux R."/>
            <person name="Iraola G."/>
            <person name="Ferres I."/>
            <person name="Bierque E."/>
            <person name="Girault D."/>
            <person name="Soupe-Gilbert M.-E."/>
            <person name="Picardeau M."/>
            <person name="Goarant C."/>
        </authorList>
    </citation>
    <scope>NUCLEOTIDE SEQUENCE [LARGE SCALE GENOMIC DNA]</scope>
    <source>
        <strain evidence="7 8">FH2-C-A2</strain>
    </source>
</reference>
<dbReference type="AlphaFoldDB" id="A0A2M9ZHH6"/>
<dbReference type="SUPFAM" id="SSF88659">
    <property type="entry name" value="Sigma3 and sigma4 domains of RNA polymerase sigma factors"/>
    <property type="match status" value="1"/>
</dbReference>
<evidence type="ECO:0000256" key="2">
    <source>
        <dbReference type="ARBA" id="ARBA00023015"/>
    </source>
</evidence>
<dbReference type="GO" id="GO:0016987">
    <property type="term" value="F:sigma factor activity"/>
    <property type="evidence" value="ECO:0007669"/>
    <property type="project" value="UniProtKB-KW"/>
</dbReference>
<comment type="caution">
    <text evidence="7">The sequence shown here is derived from an EMBL/GenBank/DDBJ whole genome shotgun (WGS) entry which is preliminary data.</text>
</comment>
<evidence type="ECO:0000256" key="1">
    <source>
        <dbReference type="ARBA" id="ARBA00010641"/>
    </source>
</evidence>
<dbReference type="Pfam" id="PF08281">
    <property type="entry name" value="Sigma70_r4_2"/>
    <property type="match status" value="1"/>
</dbReference>
<dbReference type="InterPro" id="IPR039425">
    <property type="entry name" value="RNA_pol_sigma-70-like"/>
</dbReference>
<dbReference type="RefSeq" id="WP_100758201.1">
    <property type="nucleotide sequence ID" value="NZ_NPDT01000001.1"/>
</dbReference>
<dbReference type="InterPro" id="IPR013325">
    <property type="entry name" value="RNA_pol_sigma_r2"/>
</dbReference>
<dbReference type="Gene3D" id="1.10.10.10">
    <property type="entry name" value="Winged helix-like DNA-binding domain superfamily/Winged helix DNA-binding domain"/>
    <property type="match status" value="1"/>
</dbReference>
<comment type="similarity">
    <text evidence="1">Belongs to the sigma-70 factor family. ECF subfamily.</text>
</comment>
<dbReference type="Gene3D" id="1.10.1740.10">
    <property type="match status" value="1"/>
</dbReference>
<dbReference type="InterPro" id="IPR013324">
    <property type="entry name" value="RNA_pol_sigma_r3/r4-like"/>
</dbReference>
<dbReference type="GO" id="GO:0003677">
    <property type="term" value="F:DNA binding"/>
    <property type="evidence" value="ECO:0007669"/>
    <property type="project" value="UniProtKB-KW"/>
</dbReference>
<evidence type="ECO:0000256" key="3">
    <source>
        <dbReference type="ARBA" id="ARBA00023082"/>
    </source>
</evidence>
<name>A0A2M9ZHH6_9LEPT</name>
<dbReference type="InterPro" id="IPR013249">
    <property type="entry name" value="RNA_pol_sigma70_r4_t2"/>
</dbReference>
<evidence type="ECO:0000256" key="4">
    <source>
        <dbReference type="ARBA" id="ARBA00023125"/>
    </source>
</evidence>
<dbReference type="InterPro" id="IPR014284">
    <property type="entry name" value="RNA_pol_sigma-70_dom"/>
</dbReference>
<keyword evidence="4" id="KW-0238">DNA-binding</keyword>
<keyword evidence="2" id="KW-0805">Transcription regulation</keyword>
<dbReference type="PANTHER" id="PTHR43133:SF8">
    <property type="entry name" value="RNA POLYMERASE SIGMA FACTOR HI_1459-RELATED"/>
    <property type="match status" value="1"/>
</dbReference>
<keyword evidence="3" id="KW-0731">Sigma factor</keyword>
<dbReference type="InterPro" id="IPR036388">
    <property type="entry name" value="WH-like_DNA-bd_sf"/>
</dbReference>
<feature type="domain" description="RNA polymerase sigma factor 70 region 4 type 2" evidence="6">
    <location>
        <begin position="114"/>
        <end position="165"/>
    </location>
</feature>
<keyword evidence="5" id="KW-0804">Transcription</keyword>
<gene>
    <name evidence="7" type="ORF">CH371_07280</name>
</gene>
<evidence type="ECO:0000313" key="8">
    <source>
        <dbReference type="Proteomes" id="UP000231912"/>
    </source>
</evidence>
<dbReference type="SUPFAM" id="SSF88946">
    <property type="entry name" value="Sigma2 domain of RNA polymerase sigma factors"/>
    <property type="match status" value="1"/>
</dbReference>
<dbReference type="GO" id="GO:0006352">
    <property type="term" value="P:DNA-templated transcription initiation"/>
    <property type="evidence" value="ECO:0007669"/>
    <property type="project" value="InterPro"/>
</dbReference>
<protein>
    <submittedName>
        <fullName evidence="7">RNA polymerase</fullName>
    </submittedName>
</protein>
<evidence type="ECO:0000313" key="7">
    <source>
        <dbReference type="EMBL" id="PJZ67786.1"/>
    </source>
</evidence>
<dbReference type="Proteomes" id="UP000231912">
    <property type="component" value="Unassembled WGS sequence"/>
</dbReference>
<evidence type="ECO:0000256" key="5">
    <source>
        <dbReference type="ARBA" id="ARBA00023163"/>
    </source>
</evidence>
<evidence type="ECO:0000259" key="6">
    <source>
        <dbReference type="Pfam" id="PF08281"/>
    </source>
</evidence>
<dbReference type="NCBIfam" id="TIGR02937">
    <property type="entry name" value="sigma70-ECF"/>
    <property type="match status" value="1"/>
</dbReference>
<proteinExistence type="inferred from homology"/>
<dbReference type="EMBL" id="NPDT01000001">
    <property type="protein sequence ID" value="PJZ67786.1"/>
    <property type="molecule type" value="Genomic_DNA"/>
</dbReference>
<accession>A0A2M9ZHH6</accession>